<comment type="caution">
    <text evidence="5">The sequence shown here is derived from an EMBL/GenBank/DDBJ whole genome shotgun (WGS) entry which is preliminary data.</text>
</comment>
<keyword evidence="5" id="KW-0378">Hydrolase</keyword>
<dbReference type="Pfam" id="PF01979">
    <property type="entry name" value="Amidohydro_1"/>
    <property type="match status" value="1"/>
</dbReference>
<evidence type="ECO:0000313" key="6">
    <source>
        <dbReference type="Proteomes" id="UP000190539"/>
    </source>
</evidence>
<organism evidence="5 6">
    <name type="scientific">Streptomyces tsukubensis</name>
    <dbReference type="NCBI Taxonomy" id="83656"/>
    <lineage>
        <taxon>Bacteria</taxon>
        <taxon>Bacillati</taxon>
        <taxon>Actinomycetota</taxon>
        <taxon>Actinomycetes</taxon>
        <taxon>Kitasatosporales</taxon>
        <taxon>Streptomycetaceae</taxon>
        <taxon>Streptomyces</taxon>
    </lineage>
</organism>
<reference evidence="5 6" key="1">
    <citation type="submission" date="2017-02" db="EMBL/GenBank/DDBJ databases">
        <title>Draft Genome Sequence of Streptomyces tsukubaensis F601, a Producer of the immunosuppressant tacrolimus FK506.</title>
        <authorList>
            <person name="Zong G."/>
            <person name="Zhong C."/>
            <person name="Fu J."/>
            <person name="Qin R."/>
            <person name="Cao G."/>
        </authorList>
    </citation>
    <scope>NUCLEOTIDE SEQUENCE [LARGE SCALE GENOMIC DNA]</scope>
    <source>
        <strain evidence="5 6">F601</strain>
    </source>
</reference>
<dbReference type="SUPFAM" id="SSF51556">
    <property type="entry name" value="Metallo-dependent hydrolases"/>
    <property type="match status" value="1"/>
</dbReference>
<gene>
    <name evidence="5" type="ORF">B1H18_07880</name>
</gene>
<keyword evidence="3" id="KW-0732">Signal</keyword>
<accession>A0A1V4ADE3</accession>
<dbReference type="STRING" id="83656.B1H18_07880"/>
<feature type="chain" id="PRO_5010697652" evidence="3">
    <location>
        <begin position="29"/>
        <end position="1086"/>
    </location>
</feature>
<keyword evidence="6" id="KW-1185">Reference proteome</keyword>
<evidence type="ECO:0000259" key="4">
    <source>
        <dbReference type="Pfam" id="PF01979"/>
    </source>
</evidence>
<dbReference type="Gene3D" id="2.120.10.30">
    <property type="entry name" value="TolB, C-terminal domain"/>
    <property type="match status" value="3"/>
</dbReference>
<dbReference type="InterPro" id="IPR011042">
    <property type="entry name" value="6-blade_b-propeller_TolB-like"/>
</dbReference>
<feature type="compositionally biased region" description="Basic and acidic residues" evidence="2">
    <location>
        <begin position="590"/>
        <end position="600"/>
    </location>
</feature>
<evidence type="ECO:0000256" key="1">
    <source>
        <dbReference type="ARBA" id="ARBA00009820"/>
    </source>
</evidence>
<dbReference type="Gene3D" id="3.40.50.10910">
    <property type="entry name" value="Amidohydrolase"/>
    <property type="match status" value="1"/>
</dbReference>
<dbReference type="Gene3D" id="1.20.58.520">
    <property type="entry name" value="Amidohydrolase"/>
    <property type="match status" value="1"/>
</dbReference>
<name>A0A1V4ADE3_9ACTN</name>
<dbReference type="GO" id="GO:0016810">
    <property type="term" value="F:hydrolase activity, acting on carbon-nitrogen (but not peptide) bonds"/>
    <property type="evidence" value="ECO:0007669"/>
    <property type="project" value="InterPro"/>
</dbReference>
<feature type="domain" description="Amidohydrolase-related" evidence="4">
    <location>
        <begin position="701"/>
        <end position="1034"/>
    </location>
</feature>
<comment type="similarity">
    <text evidence="1">Belongs to the TolB family.</text>
</comment>
<dbReference type="InterPro" id="IPR011659">
    <property type="entry name" value="WD40"/>
</dbReference>
<sequence>MTRRGLLMAGAGMGVGLASLPLPTAGTAAVPMVPARTAGAEKLKPARTLTFKAGTNASVTVSPVGGGLVAEVQGVLWSFPREGGKATALTTPDLEPTRPSWSPDGSRIAVCAYRGGGFHLWLMARDGSGLRQLTSGPWDDRGVAWSPDGARIAFASERGGDPVGGSPYRIWTVDVATGELTRLTGEPGVEDYDPAWTPEGRIVFVRAGAEGGRTLVSVSATGGAVTVERTVDEGSLVCPAVAADGRTAYVHVPDQAARAGITHSTLMVDGRAVSAEDEDVSPLPPCWAESGELFYVSDGHVRVRRPERGDKGRAKTEGDVETVPFTAALDVPRPARRAKRYDFDSVAARRVRGIHLPVLSPDGRSVAFVALNALWVQPLGGRPRRLVRAKPWAYVQMPSWAPDGRSVIYSYDGHPNEDGDGRGNDGGGEGDAGLIAVRRHWLRGGKDELLAPGGRLNPVLSPDGATLACQDPTGVLLVRDLATGQERTVVTPLGANGLPGRPSWSPDGRYIAFCDRNRLNQRFREGYNLIRVVEVATGKWRGYQPAPHASLSDRGNAGPVWAPDGSAMAFVMESALWVMPVAPDGSPSGEPRRITDEPADHPSWSGDSGRLLYESSGRLRTVRRDGSGRTTVHVELSYRRRFPVRSDVTRVHAGQLWDGTGERVRHDVDLVISGNRLAAVEPHRPGPAHSGERLIDASRSTVLPGLWDSHTHPWQYTYGGRQSGLMLAYGITTNVSLGGFAHEAVRIRESVAAGLMTGPRLFATGELIDGARVAYSMGRAHRTEEGVARSLRRAVELDYDFVKTYVRAPAWIMREAASTAHEKLGVLSGSHLLSPGINTGQDLTTHLQATQRSEYGRALSAGGHAYQDVYETYKGGDFALVITPFSARALLGADPSLARDTRVTTLMPPWDRALVEQAAGTAPTARDLLAIERETAVYRRVLREGGTVALGTDAPLTPVGLHLHLALRALHRYGGLSVAQTLCTATAVPARLHGVGDDLGTLEPGRLADLAMIDGDPFRDFDDLVRTSMVMRDGIVHRREELVGPFRTAGATGATQAARAADATDWLDVSRRLRREPCCSEEMFPG</sequence>
<evidence type="ECO:0000256" key="3">
    <source>
        <dbReference type="SAM" id="SignalP"/>
    </source>
</evidence>
<feature type="region of interest" description="Disordered" evidence="2">
    <location>
        <begin position="582"/>
        <end position="607"/>
    </location>
</feature>
<dbReference type="AlphaFoldDB" id="A0A1V4ADE3"/>
<dbReference type="PANTHER" id="PTHR36842:SF1">
    <property type="entry name" value="PROTEIN TOLB"/>
    <property type="match status" value="1"/>
</dbReference>
<dbReference type="SUPFAM" id="SSF82171">
    <property type="entry name" value="DPP6 N-terminal domain-like"/>
    <property type="match status" value="1"/>
</dbReference>
<dbReference type="SUPFAM" id="SSF51338">
    <property type="entry name" value="Composite domain of metallo-dependent hydrolases"/>
    <property type="match status" value="1"/>
</dbReference>
<dbReference type="Pfam" id="PF07676">
    <property type="entry name" value="PD40"/>
    <property type="match status" value="4"/>
</dbReference>
<dbReference type="InterPro" id="IPR011059">
    <property type="entry name" value="Metal-dep_hydrolase_composite"/>
</dbReference>
<proteinExistence type="inferred from homology"/>
<evidence type="ECO:0000256" key="2">
    <source>
        <dbReference type="SAM" id="MobiDB-lite"/>
    </source>
</evidence>
<protein>
    <submittedName>
        <fullName evidence="5">Amidohydrolase</fullName>
    </submittedName>
</protein>
<dbReference type="SUPFAM" id="SSF69304">
    <property type="entry name" value="Tricorn protease N-terminal domain"/>
    <property type="match status" value="1"/>
</dbReference>
<dbReference type="Proteomes" id="UP000190539">
    <property type="component" value="Unassembled WGS sequence"/>
</dbReference>
<feature type="signal peptide" evidence="3">
    <location>
        <begin position="1"/>
        <end position="28"/>
    </location>
</feature>
<dbReference type="Gene3D" id="3.30.110.90">
    <property type="entry name" value="Amidohydrolase"/>
    <property type="match status" value="1"/>
</dbReference>
<dbReference type="InterPro" id="IPR032466">
    <property type="entry name" value="Metal_Hydrolase"/>
</dbReference>
<dbReference type="PANTHER" id="PTHR36842">
    <property type="entry name" value="PROTEIN TOLB HOMOLOG"/>
    <property type="match status" value="1"/>
</dbReference>
<evidence type="ECO:0000313" key="5">
    <source>
        <dbReference type="EMBL" id="OON81470.1"/>
    </source>
</evidence>
<dbReference type="Gene3D" id="2.30.40.10">
    <property type="entry name" value="Urease, subunit C, domain 1"/>
    <property type="match status" value="1"/>
</dbReference>
<dbReference type="InterPro" id="IPR006680">
    <property type="entry name" value="Amidohydro-rel"/>
</dbReference>
<dbReference type="EMBL" id="MVFC01000004">
    <property type="protein sequence ID" value="OON81470.1"/>
    <property type="molecule type" value="Genomic_DNA"/>
</dbReference>